<dbReference type="AlphaFoldDB" id="A0A8K1C3Z8"/>
<dbReference type="GO" id="GO:0004674">
    <property type="term" value="F:protein serine/threonine kinase activity"/>
    <property type="evidence" value="ECO:0007669"/>
    <property type="project" value="UniProtKB-KW"/>
</dbReference>
<proteinExistence type="inferred from homology"/>
<gene>
    <name evidence="9" type="ORF">Poli38472_008661</name>
</gene>
<dbReference type="Proteomes" id="UP000794436">
    <property type="component" value="Unassembled WGS sequence"/>
</dbReference>
<dbReference type="PROSITE" id="PS00108">
    <property type="entry name" value="PROTEIN_KINASE_ST"/>
    <property type="match status" value="1"/>
</dbReference>
<dbReference type="Pfam" id="PF00069">
    <property type="entry name" value="Pkinase"/>
    <property type="match status" value="2"/>
</dbReference>
<keyword evidence="10" id="KW-1185">Reference proteome</keyword>
<evidence type="ECO:0000313" key="9">
    <source>
        <dbReference type="EMBL" id="TMW56013.1"/>
    </source>
</evidence>
<dbReference type="SUPFAM" id="SSF56112">
    <property type="entry name" value="Protein kinase-like (PK-like)"/>
    <property type="match status" value="1"/>
</dbReference>
<comment type="caution">
    <text evidence="9">The sequence shown here is derived from an EMBL/GenBank/DDBJ whole genome shotgun (WGS) entry which is preliminary data.</text>
</comment>
<dbReference type="EC" id="2.7.11.1" evidence="2"/>
<dbReference type="SMART" id="SM00220">
    <property type="entry name" value="S_TKc"/>
    <property type="match status" value="1"/>
</dbReference>
<feature type="domain" description="Protein kinase" evidence="8">
    <location>
        <begin position="84"/>
        <end position="436"/>
    </location>
</feature>
<keyword evidence="5" id="KW-0547">Nucleotide-binding</keyword>
<evidence type="ECO:0000256" key="1">
    <source>
        <dbReference type="ARBA" id="ARBA00009903"/>
    </source>
</evidence>
<evidence type="ECO:0000256" key="4">
    <source>
        <dbReference type="ARBA" id="ARBA00022679"/>
    </source>
</evidence>
<dbReference type="PANTHER" id="PTHR45637">
    <property type="entry name" value="FLIPPASE KINASE 1-RELATED"/>
    <property type="match status" value="1"/>
</dbReference>
<sequence length="560" mass="63625">MGEALRHGAPHFLGAPGSLTTLAMTQLRAQEAQCMTDKMAVTADPAATGARRHWQRLRWQVYGVSQFRRMGQSKRPEASRLSDYENMGVLGVGGAAVVYLVRHRASQRLLAMKIQHCPQDKPWNRQAFRARKELHILRILSHPFICTLEDGFHDGDRLCMVLAFQEGGNLEDVWQFSGGALSERAVLFYAAEIVQALEFVHTMGFVYRDLKPQNILLSSDGHIRLADFGVTEEGLPVDLEYFLPNTSFPWKKIMEEGYSSDSSTAPTTSVSSTPRGAELFWEEEFEYMYQENDDNNAKVDEAKEEEVDTRPAVDRSGGIDDRVRLRSNSFVGTIEYMPPEMIRQVDTQTTDVDWWSLGCVLYQLLYGTAPFQPKAGSKCTPKEQFQRILRGELDFPIFPLVSDTCKDLLRRLLARQPEDRLGHRMGAAEIKSHPFFKGVKWALLQHHTPPVRVHKDGVCLGRHQANQRSNFGELEGIERSLDSVDPAMDERWVEWTSRTEPQEESTCQTCGLSVSECDKKPLYEQPEEWRPWRTLLRSRSSLPTALRSASQNQILDSSNA</sequence>
<organism evidence="9 10">
    <name type="scientific">Pythium oligandrum</name>
    <name type="common">Mycoparasitic fungus</name>
    <dbReference type="NCBI Taxonomy" id="41045"/>
    <lineage>
        <taxon>Eukaryota</taxon>
        <taxon>Sar</taxon>
        <taxon>Stramenopiles</taxon>
        <taxon>Oomycota</taxon>
        <taxon>Peronosporomycetes</taxon>
        <taxon>Pythiales</taxon>
        <taxon>Pythiaceae</taxon>
        <taxon>Pythium</taxon>
    </lineage>
</organism>
<evidence type="ECO:0000256" key="5">
    <source>
        <dbReference type="ARBA" id="ARBA00022741"/>
    </source>
</evidence>
<keyword evidence="3" id="KW-0723">Serine/threonine-protein kinase</keyword>
<evidence type="ECO:0000313" key="10">
    <source>
        <dbReference type="Proteomes" id="UP000794436"/>
    </source>
</evidence>
<protein>
    <recommendedName>
        <fullName evidence="2">non-specific serine/threonine protein kinase</fullName>
        <ecNumber evidence="2">2.7.11.1</ecNumber>
    </recommendedName>
</protein>
<keyword evidence="6" id="KW-0418">Kinase</keyword>
<dbReference type="GO" id="GO:0005524">
    <property type="term" value="F:ATP binding"/>
    <property type="evidence" value="ECO:0007669"/>
    <property type="project" value="UniProtKB-KW"/>
</dbReference>
<dbReference type="InterPro" id="IPR000719">
    <property type="entry name" value="Prot_kinase_dom"/>
</dbReference>
<evidence type="ECO:0000256" key="7">
    <source>
        <dbReference type="ARBA" id="ARBA00022840"/>
    </source>
</evidence>
<accession>A0A8K1C3Z8</accession>
<keyword evidence="4" id="KW-0808">Transferase</keyword>
<evidence type="ECO:0000256" key="2">
    <source>
        <dbReference type="ARBA" id="ARBA00012513"/>
    </source>
</evidence>
<dbReference type="InterPro" id="IPR011009">
    <property type="entry name" value="Kinase-like_dom_sf"/>
</dbReference>
<dbReference type="EMBL" id="SPLM01000146">
    <property type="protein sequence ID" value="TMW56013.1"/>
    <property type="molecule type" value="Genomic_DNA"/>
</dbReference>
<reference evidence="9" key="1">
    <citation type="submission" date="2019-03" db="EMBL/GenBank/DDBJ databases">
        <title>Long read genome sequence of the mycoparasitic Pythium oligandrum ATCC 38472 isolated from sugarbeet rhizosphere.</title>
        <authorList>
            <person name="Gaulin E."/>
        </authorList>
    </citation>
    <scope>NUCLEOTIDE SEQUENCE</scope>
    <source>
        <strain evidence="9">ATCC 38472_TT</strain>
    </source>
</reference>
<evidence type="ECO:0000256" key="3">
    <source>
        <dbReference type="ARBA" id="ARBA00022527"/>
    </source>
</evidence>
<dbReference type="InterPro" id="IPR008271">
    <property type="entry name" value="Ser/Thr_kinase_AS"/>
</dbReference>
<dbReference type="Gene3D" id="3.30.200.20">
    <property type="entry name" value="Phosphorylase Kinase, domain 1"/>
    <property type="match status" value="1"/>
</dbReference>
<dbReference type="Gene3D" id="1.10.510.10">
    <property type="entry name" value="Transferase(Phosphotransferase) domain 1"/>
    <property type="match status" value="2"/>
</dbReference>
<dbReference type="OrthoDB" id="161211at2759"/>
<comment type="similarity">
    <text evidence="1">Belongs to the protein kinase superfamily. AGC Ser/Thr protein kinase family.</text>
</comment>
<dbReference type="PROSITE" id="PS50011">
    <property type="entry name" value="PROTEIN_KINASE_DOM"/>
    <property type="match status" value="1"/>
</dbReference>
<name>A0A8K1C3Z8_PYTOL</name>
<evidence type="ECO:0000256" key="6">
    <source>
        <dbReference type="ARBA" id="ARBA00022777"/>
    </source>
</evidence>
<keyword evidence="7" id="KW-0067">ATP-binding</keyword>
<evidence type="ECO:0000259" key="8">
    <source>
        <dbReference type="PROSITE" id="PS50011"/>
    </source>
</evidence>